<sequence>MIMNASIRRAVFGVTLTAVAAAAQAEGGGSKPYRMFENPEPHTGISSSGFVWLGFSTNSNTSHDSATGANSTGPMVGPADEGLQFNRVQWTLERRLKSNLLSRMGPIPGPTTKEWDWGMRMDMVYGRDGIHTLVNGFDADWGINRPPSDDPNGKSRQNYLGFANLYAQIYAPYGDGMVLTIGRFMTGIGHLLPTTGAYDPSQFYSRTYAFASQPIEAVGALASANVMRGEHGMAIAELGVVNGRANWQDNNNDKSVIGALRWRSMDMRWRVDYGFMTGAEQTEPGYPTQMPFHRVSSPRDQNRQHHSLTLLYNASEALGMHVEYLRGRQDADGKADTVDLFDGPYYKGGAYYGVNAGMRYRLSPQMTAGIRAEVFNDTRGIATFPNTMARGRFHGVTTGISYTLTPNVVLRPELRYDWQTDRGALKAFGDHTKQQQTTLSVDARIYF</sequence>
<dbReference type="Proteomes" id="UP001041814">
    <property type="component" value="Unassembled WGS sequence"/>
</dbReference>
<comment type="caution">
    <text evidence="2">The sequence shown here is derived from an EMBL/GenBank/DDBJ whole genome shotgun (WGS) entry which is preliminary data.</text>
</comment>
<protein>
    <recommendedName>
        <fullName evidence="4">OmpL-like beta-barrel porin-2</fullName>
    </recommendedName>
</protein>
<evidence type="ECO:0000313" key="2">
    <source>
        <dbReference type="EMBL" id="MBK1714764.1"/>
    </source>
</evidence>
<accession>A0ABS1DYD7</accession>
<feature type="chain" id="PRO_5046542658" description="OmpL-like beta-barrel porin-2" evidence="1">
    <location>
        <begin position="26"/>
        <end position="447"/>
    </location>
</feature>
<keyword evidence="1" id="KW-0732">Signal</keyword>
<reference evidence="2" key="1">
    <citation type="submission" date="2017-08" db="EMBL/GenBank/DDBJ databases">
        <authorList>
            <person name="Imhoff J.F."/>
            <person name="Rahn T."/>
            <person name="Kuenzel S."/>
            <person name="Neulinger S.C."/>
        </authorList>
    </citation>
    <scope>NUCLEOTIDE SEQUENCE</scope>
    <source>
        <strain evidence="2">IM 151</strain>
    </source>
</reference>
<name>A0ABS1DYD7_RUBGE</name>
<feature type="signal peptide" evidence="1">
    <location>
        <begin position="1"/>
        <end position="25"/>
    </location>
</feature>
<proteinExistence type="predicted"/>
<organism evidence="2 3">
    <name type="scientific">Rubrivivax gelatinosus</name>
    <name type="common">Rhodocyclus gelatinosus</name>
    <name type="synonym">Rhodopseudomonas gelatinosa</name>
    <dbReference type="NCBI Taxonomy" id="28068"/>
    <lineage>
        <taxon>Bacteria</taxon>
        <taxon>Pseudomonadati</taxon>
        <taxon>Pseudomonadota</taxon>
        <taxon>Betaproteobacteria</taxon>
        <taxon>Burkholderiales</taxon>
        <taxon>Sphaerotilaceae</taxon>
        <taxon>Rubrivivax</taxon>
    </lineage>
</organism>
<gene>
    <name evidence="2" type="ORF">CKO43_18545</name>
</gene>
<dbReference type="SUPFAM" id="SSF56935">
    <property type="entry name" value="Porins"/>
    <property type="match status" value="1"/>
</dbReference>
<evidence type="ECO:0008006" key="4">
    <source>
        <dbReference type="Google" id="ProtNLM"/>
    </source>
</evidence>
<reference evidence="2" key="2">
    <citation type="journal article" date="2020" name="Microorganisms">
        <title>Osmotic Adaptation and Compatible Solute Biosynthesis of Phototrophic Bacteria as Revealed from Genome Analyses.</title>
        <authorList>
            <person name="Imhoff J.F."/>
            <person name="Rahn T."/>
            <person name="Kunzel S."/>
            <person name="Keller A."/>
            <person name="Neulinger S.C."/>
        </authorList>
    </citation>
    <scope>NUCLEOTIDE SEQUENCE</scope>
    <source>
        <strain evidence="2">IM 151</strain>
    </source>
</reference>
<evidence type="ECO:0000256" key="1">
    <source>
        <dbReference type="SAM" id="SignalP"/>
    </source>
</evidence>
<evidence type="ECO:0000313" key="3">
    <source>
        <dbReference type="Proteomes" id="UP001041814"/>
    </source>
</evidence>
<keyword evidence="3" id="KW-1185">Reference proteome</keyword>
<dbReference type="EMBL" id="NRRU01000080">
    <property type="protein sequence ID" value="MBK1714764.1"/>
    <property type="molecule type" value="Genomic_DNA"/>
</dbReference>
<dbReference type="InterPro" id="IPR011486">
    <property type="entry name" value="BBP2"/>
</dbReference>
<dbReference type="Pfam" id="PF07642">
    <property type="entry name" value="BBP2"/>
    <property type="match status" value="1"/>
</dbReference>
<dbReference type="RefSeq" id="WP_200230471.1">
    <property type="nucleotide sequence ID" value="NZ_NRRU01000080.1"/>
</dbReference>